<proteinExistence type="predicted"/>
<accession>A0A6G0ZJX2</accession>
<name>A0A6G0ZJX2_APHCR</name>
<dbReference type="EMBL" id="VUJU01000314">
    <property type="protein sequence ID" value="KAF0771291.1"/>
    <property type="molecule type" value="Genomic_DNA"/>
</dbReference>
<keyword evidence="3" id="KW-1185">Reference proteome</keyword>
<sequence>MTTYRTNYSYLPYLGFPRPLYQYHQFYFVVCPYLLLCGLASTDNAILASSVWFSFLLPDPRDHWESIAPAEVSLSMTAFPSNPRVWHILQLSYISAGLNPIRNLGTHPMA</sequence>
<feature type="transmembrane region" description="Helical" evidence="1">
    <location>
        <begin position="20"/>
        <end position="40"/>
    </location>
</feature>
<gene>
    <name evidence="2" type="ORF">FWK35_00006820</name>
</gene>
<evidence type="ECO:0000313" key="3">
    <source>
        <dbReference type="Proteomes" id="UP000478052"/>
    </source>
</evidence>
<dbReference type="AlphaFoldDB" id="A0A6G0ZJX2"/>
<evidence type="ECO:0000256" key="1">
    <source>
        <dbReference type="SAM" id="Phobius"/>
    </source>
</evidence>
<organism evidence="2 3">
    <name type="scientific">Aphis craccivora</name>
    <name type="common">Cowpea aphid</name>
    <dbReference type="NCBI Taxonomy" id="307492"/>
    <lineage>
        <taxon>Eukaryota</taxon>
        <taxon>Metazoa</taxon>
        <taxon>Ecdysozoa</taxon>
        <taxon>Arthropoda</taxon>
        <taxon>Hexapoda</taxon>
        <taxon>Insecta</taxon>
        <taxon>Pterygota</taxon>
        <taxon>Neoptera</taxon>
        <taxon>Paraneoptera</taxon>
        <taxon>Hemiptera</taxon>
        <taxon>Sternorrhyncha</taxon>
        <taxon>Aphidomorpha</taxon>
        <taxon>Aphidoidea</taxon>
        <taxon>Aphididae</taxon>
        <taxon>Aphidini</taxon>
        <taxon>Aphis</taxon>
        <taxon>Aphis</taxon>
    </lineage>
</organism>
<evidence type="ECO:0000313" key="2">
    <source>
        <dbReference type="EMBL" id="KAF0771291.1"/>
    </source>
</evidence>
<keyword evidence="1" id="KW-0812">Transmembrane</keyword>
<keyword evidence="1" id="KW-1133">Transmembrane helix</keyword>
<comment type="caution">
    <text evidence="2">The sequence shown here is derived from an EMBL/GenBank/DDBJ whole genome shotgun (WGS) entry which is preliminary data.</text>
</comment>
<keyword evidence="1" id="KW-0472">Membrane</keyword>
<dbReference type="Proteomes" id="UP000478052">
    <property type="component" value="Unassembled WGS sequence"/>
</dbReference>
<reference evidence="2 3" key="1">
    <citation type="submission" date="2019-08" db="EMBL/GenBank/DDBJ databases">
        <title>Whole genome of Aphis craccivora.</title>
        <authorList>
            <person name="Voronova N.V."/>
            <person name="Shulinski R.S."/>
            <person name="Bandarenka Y.V."/>
            <person name="Zhorov D.G."/>
            <person name="Warner D."/>
        </authorList>
    </citation>
    <scope>NUCLEOTIDE SEQUENCE [LARGE SCALE GENOMIC DNA]</scope>
    <source>
        <strain evidence="2">180601</strain>
        <tissue evidence="2">Whole Body</tissue>
    </source>
</reference>
<protein>
    <submittedName>
        <fullName evidence="2">Uncharacterized protein</fullName>
    </submittedName>
</protein>